<dbReference type="InterPro" id="IPR015943">
    <property type="entry name" value="WD40/YVTN_repeat-like_dom_sf"/>
</dbReference>
<dbReference type="InterPro" id="IPR011047">
    <property type="entry name" value="Quinoprotein_ADH-like_sf"/>
</dbReference>
<dbReference type="InterPro" id="IPR027417">
    <property type="entry name" value="P-loop_NTPase"/>
</dbReference>
<gene>
    <name evidence="3" type="ORF">VR44_27200</name>
</gene>
<dbReference type="SUPFAM" id="SSF52540">
    <property type="entry name" value="P-loop containing nucleoside triphosphate hydrolases"/>
    <property type="match status" value="1"/>
</dbReference>
<dbReference type="InterPro" id="IPR009003">
    <property type="entry name" value="Peptidase_S1_PA"/>
</dbReference>
<dbReference type="PANTHER" id="PTHR19879:SF9">
    <property type="entry name" value="TRANSCRIPTION INITIATION FACTOR TFIID SUBUNIT 5"/>
    <property type="match status" value="1"/>
</dbReference>
<dbReference type="STRING" id="68223.GCA_002028425_01156"/>
<dbReference type="InterPro" id="IPR003593">
    <property type="entry name" value="AAA+_ATPase"/>
</dbReference>
<dbReference type="PATRIC" id="fig|68223.7.peg.1629"/>
<dbReference type="SMART" id="SM00382">
    <property type="entry name" value="AAA"/>
    <property type="match status" value="1"/>
</dbReference>
<accession>A0A0F4J026</accession>
<dbReference type="Pfam" id="PF13365">
    <property type="entry name" value="Trypsin_2"/>
    <property type="match status" value="1"/>
</dbReference>
<name>A0A0F4J026_9ACTN</name>
<keyword evidence="4" id="KW-1185">Reference proteome</keyword>
<dbReference type="SUPFAM" id="SSF50494">
    <property type="entry name" value="Trypsin-like serine proteases"/>
    <property type="match status" value="1"/>
</dbReference>
<feature type="non-terminal residue" evidence="3">
    <location>
        <position position="1"/>
    </location>
</feature>
<evidence type="ECO:0000313" key="4">
    <source>
        <dbReference type="Proteomes" id="UP000033551"/>
    </source>
</evidence>
<sequence>TVGGVGFLVAPDLALTCAHVVADALGLPRGQVPAPLGALVLDRPLSGAAAGPAATAEVAHWVPLRDDGTGDVAVLRLGSPVPGAAPLVMASPPSVWQHPVRVAGFPSSSPGGVWHAGRLRGPTAEGWVQLSGADQQGVAVDKGFSGSPVWDERTGAVVGMVVAAQLSGARQSFMIPTRTLIAEVPPLAPVLTPASPFRGLATYQESDAEVYFGRDTEASDLTALLNSGPRPCVALIGSSGSGKSSLALAGIAPRLRARGHEVLVVRAAEGLPVRTALAAELARLARPEPRVGAAALRELEESLDRHGLAVAARLALGVRSERLLVVLDQAEALLSGPRRADDDTVGLLFPDPHPPGLRVLLTLRTDFMEAALSHTVLGPALARATVRPLLQMSRAQLAEVILRPLARVPSVSYDPGLVARMLDDAGTEPGSLPLLGFVLARLWDEQALGRMRFDSYEEIGGVKGALGRHAEAAWRECVGEADREEALRLLTALVRLVPGSEAPLRAVLGRAEAGEERWRIAGRLAERRILVVGGDPERGQSVELAHEALIGAWPTLARQVAQDREFLIWRAGFRHDLDRWQELDRPRDQLLTGAPLDTAVTQTQDRGNELSPREREFLQASLSRRAEEAEQARKNARVKRAGIVALSIALATALVASWFLYGANGKLDEDLRRAASPQLAQLAARLDDVSLATSALMDSAAYRTAPGPEAETALFEQYVRTRHVERIVWEGKGEVRDTSLSEDGGRLTVGLVGGDVNAADLGEGPPHWGRINRHTRLVTASPDGRAAVNSTYEGRLTVGIRVAEGNWRTVELRGSEEYEQNARAATDLRFDAGGRRVLAAVPREGVSVWEAATGQRVGARLAPPDGWTVSQAWFGPDADTVIGRILPEGAAAGANGRLVRWRLADGHRDEDPWGSQETGPVTVSGDGSTLVRCTTEGVLQVWDLAGQPKVKRQYSTGQLGLICPLYVPRLDRTGRFMVNPAQRFGAQFGRYRFLVLDLQEGLPATLDLPAPEQRDEFIAGSARLPAISLAGPPEAMRLAVSSGGTVVLAKVPAPTAFDSAMLTSLIRTVDVDHGRAVTVDADGRGLRLWDLASRRQLAALKPSAQLAKLYPQFSPDGKRLLTVTADGLGVLVWDVKPPEGGGPALAEARRITPPAPPGIDPAHEDPRTGRTPAWVNMWFDGDDHAVVSAVSYVSRWDLRTGAPAGAVYRPPLQEHIALSEAASAVFTVPRPGHRQAAVRTDGEKILLWDFEKGQPAETVNAPGGPIRQMSFDPAGRLLTVVTTDGQLETLDMDQKPGKDGNRTWKSLAYRGVQWLNGFPEASTLSTAGTMNSFTFWDVARGTEKYHFTPGYGATGDWSADGTRLAWADGSTVDVLPLDPEAWRRRACGLAARALTGPETRLLPPGSRSDACAGLKK</sequence>
<protein>
    <recommendedName>
        <fullName evidence="2">AAA+ ATPase domain-containing protein</fullName>
    </recommendedName>
</protein>
<dbReference type="Gene3D" id="2.40.10.120">
    <property type="match status" value="1"/>
</dbReference>
<feature type="domain" description="AAA+ ATPase" evidence="2">
    <location>
        <begin position="229"/>
        <end position="396"/>
    </location>
</feature>
<dbReference type="EMBL" id="JZWV01000813">
    <property type="protein sequence ID" value="KJY27620.1"/>
    <property type="molecule type" value="Genomic_DNA"/>
</dbReference>
<proteinExistence type="predicted"/>
<evidence type="ECO:0000256" key="1">
    <source>
        <dbReference type="SAM" id="MobiDB-lite"/>
    </source>
</evidence>
<evidence type="ECO:0000259" key="2">
    <source>
        <dbReference type="SMART" id="SM00382"/>
    </source>
</evidence>
<evidence type="ECO:0000313" key="3">
    <source>
        <dbReference type="EMBL" id="KJY27620.1"/>
    </source>
</evidence>
<dbReference type="RefSeq" id="WP_045950254.1">
    <property type="nucleotide sequence ID" value="NZ_JZWV01000813.1"/>
</dbReference>
<dbReference type="SUPFAM" id="SSF50969">
    <property type="entry name" value="YVTN repeat-like/Quinoprotein amine dehydrogenase"/>
    <property type="match status" value="1"/>
</dbReference>
<dbReference type="Pfam" id="PF20703">
    <property type="entry name" value="nSTAND1"/>
    <property type="match status" value="1"/>
</dbReference>
<dbReference type="Gene3D" id="2.130.10.10">
    <property type="entry name" value="YVTN repeat-like/Quinoprotein amine dehydrogenase"/>
    <property type="match status" value="3"/>
</dbReference>
<dbReference type="InterPro" id="IPR011044">
    <property type="entry name" value="Quino_amine_DH_bsu"/>
</dbReference>
<comment type="caution">
    <text evidence="3">The sequence shown here is derived from an EMBL/GenBank/DDBJ whole genome shotgun (WGS) entry which is preliminary data.</text>
</comment>
<dbReference type="Proteomes" id="UP000033551">
    <property type="component" value="Unassembled WGS sequence"/>
</dbReference>
<dbReference type="InterPro" id="IPR049052">
    <property type="entry name" value="nSTAND1"/>
</dbReference>
<reference evidence="3 4" key="1">
    <citation type="submission" date="2015-02" db="EMBL/GenBank/DDBJ databases">
        <authorList>
            <person name="Ju K.-S."/>
            <person name="Doroghazi J.R."/>
            <person name="Metcalf W."/>
        </authorList>
    </citation>
    <scope>NUCLEOTIDE SEQUENCE [LARGE SCALE GENOMIC DNA]</scope>
    <source>
        <strain evidence="3 4">NRRL ISP-5550</strain>
    </source>
</reference>
<dbReference type="SUPFAM" id="SSF50998">
    <property type="entry name" value="Quinoprotein alcohol dehydrogenase-like"/>
    <property type="match status" value="1"/>
</dbReference>
<dbReference type="PANTHER" id="PTHR19879">
    <property type="entry name" value="TRANSCRIPTION INITIATION FACTOR TFIID"/>
    <property type="match status" value="1"/>
</dbReference>
<organism evidence="3 4">
    <name type="scientific">Streptomyces katrae</name>
    <dbReference type="NCBI Taxonomy" id="68223"/>
    <lineage>
        <taxon>Bacteria</taxon>
        <taxon>Bacillati</taxon>
        <taxon>Actinomycetota</taxon>
        <taxon>Actinomycetes</taxon>
        <taxon>Kitasatosporales</taxon>
        <taxon>Streptomycetaceae</taxon>
        <taxon>Streptomyces</taxon>
    </lineage>
</organism>
<feature type="region of interest" description="Disordered" evidence="1">
    <location>
        <begin position="1146"/>
        <end position="1166"/>
    </location>
</feature>
<dbReference type="OrthoDB" id="134501at2"/>
<dbReference type="Gene3D" id="3.40.50.300">
    <property type="entry name" value="P-loop containing nucleotide triphosphate hydrolases"/>
    <property type="match status" value="1"/>
</dbReference>